<reference evidence="4 5" key="1">
    <citation type="submission" date="2017-09" db="EMBL/GenBank/DDBJ databases">
        <authorList>
            <person name="Ehlers B."/>
            <person name="Leendertz F.H."/>
        </authorList>
    </citation>
    <scope>NUCLEOTIDE SEQUENCE [LARGE SCALE GENOMIC DNA]</scope>
    <source>
        <strain evidence="4 5">DSM 27208</strain>
    </source>
</reference>
<dbReference type="InterPro" id="IPR000683">
    <property type="entry name" value="Gfo/Idh/MocA-like_OxRdtase_N"/>
</dbReference>
<accession>A0A285P6Y4</accession>
<evidence type="ECO:0000259" key="2">
    <source>
        <dbReference type="Pfam" id="PF01408"/>
    </source>
</evidence>
<proteinExistence type="predicted"/>
<feature type="domain" description="Gfo/Idh/MocA-like oxidoreductase C-terminal" evidence="3">
    <location>
        <begin position="139"/>
        <end position="363"/>
    </location>
</feature>
<sequence length="368" mass="41493">MTLRVGMLGYTFMGTAHSNALDRLPMFFPELPETERYVLVGRREEPLAEAADRFDFETTTTDWEDAVDDVDVFCNLGPNYMHVEPSIAALENGVHVLSEKPLAASVEGAERMAEAARQSDAVAATGFNYRFVPAIQYAKDLIDAGELGDIRHFTGRYMQGHLARNPDAGWSWRVSKEKAGAGALGDIGSHTIDLARFLVGDFERVSGNCRTFVEERPVPWKDDEMREIEVDDAYSAQVDFENGAMGVLEATRAAFGERNNNYVEIHGTKGSLKFELERLNEIKVSLEDDRGYRRVLMNEHDDPYGDRWWPPGHNIGWEHTFVHEYASFLSAIEEGGEHRPDFEDGLAVQRVIDAIQRSDEDDGRRIEL</sequence>
<dbReference type="Gene3D" id="3.40.50.720">
    <property type="entry name" value="NAD(P)-binding Rossmann-like Domain"/>
    <property type="match status" value="1"/>
</dbReference>
<evidence type="ECO:0000256" key="1">
    <source>
        <dbReference type="ARBA" id="ARBA00023002"/>
    </source>
</evidence>
<dbReference type="AlphaFoldDB" id="A0A285P6Y4"/>
<name>A0A285P6Y4_NATPI</name>
<protein>
    <submittedName>
        <fullName evidence="4">Predicted dehydrogenase</fullName>
    </submittedName>
</protein>
<dbReference type="EMBL" id="OBEJ01000004">
    <property type="protein sequence ID" value="SNZ17027.1"/>
    <property type="molecule type" value="Genomic_DNA"/>
</dbReference>
<dbReference type="GO" id="GO:0000166">
    <property type="term" value="F:nucleotide binding"/>
    <property type="evidence" value="ECO:0007669"/>
    <property type="project" value="InterPro"/>
</dbReference>
<dbReference type="InterPro" id="IPR050463">
    <property type="entry name" value="Gfo/Idh/MocA_oxidrdct_glycsds"/>
</dbReference>
<dbReference type="InterPro" id="IPR036291">
    <property type="entry name" value="NAD(P)-bd_dom_sf"/>
</dbReference>
<evidence type="ECO:0000313" key="5">
    <source>
        <dbReference type="Proteomes" id="UP000219453"/>
    </source>
</evidence>
<dbReference type="GO" id="GO:0016491">
    <property type="term" value="F:oxidoreductase activity"/>
    <property type="evidence" value="ECO:0007669"/>
    <property type="project" value="UniProtKB-KW"/>
</dbReference>
<dbReference type="Pfam" id="PF01408">
    <property type="entry name" value="GFO_IDH_MocA"/>
    <property type="match status" value="1"/>
</dbReference>
<dbReference type="Pfam" id="PF02894">
    <property type="entry name" value="GFO_IDH_MocA_C"/>
    <property type="match status" value="1"/>
</dbReference>
<gene>
    <name evidence="4" type="ORF">SAMN06269185_2856</name>
</gene>
<evidence type="ECO:0000313" key="4">
    <source>
        <dbReference type="EMBL" id="SNZ17027.1"/>
    </source>
</evidence>
<dbReference type="SUPFAM" id="SSF55347">
    <property type="entry name" value="Glyceraldehyde-3-phosphate dehydrogenase-like, C-terminal domain"/>
    <property type="match status" value="1"/>
</dbReference>
<organism evidence="4 5">
    <name type="scientific">Natronoarchaeum philippinense</name>
    <dbReference type="NCBI Taxonomy" id="558529"/>
    <lineage>
        <taxon>Archaea</taxon>
        <taxon>Methanobacteriati</taxon>
        <taxon>Methanobacteriota</taxon>
        <taxon>Stenosarchaea group</taxon>
        <taxon>Halobacteria</taxon>
        <taxon>Halobacteriales</taxon>
        <taxon>Natronoarchaeaceae</taxon>
    </lineage>
</organism>
<keyword evidence="1" id="KW-0560">Oxidoreductase</keyword>
<evidence type="ECO:0000259" key="3">
    <source>
        <dbReference type="Pfam" id="PF02894"/>
    </source>
</evidence>
<dbReference type="OrthoDB" id="30889at2157"/>
<dbReference type="PANTHER" id="PTHR43818">
    <property type="entry name" value="BCDNA.GH03377"/>
    <property type="match status" value="1"/>
</dbReference>
<keyword evidence="5" id="KW-1185">Reference proteome</keyword>
<dbReference type="Gene3D" id="3.30.360.10">
    <property type="entry name" value="Dihydrodipicolinate Reductase, domain 2"/>
    <property type="match status" value="1"/>
</dbReference>
<feature type="domain" description="Gfo/Idh/MocA-like oxidoreductase N-terminal" evidence="2">
    <location>
        <begin position="3"/>
        <end position="126"/>
    </location>
</feature>
<dbReference type="PANTHER" id="PTHR43818:SF11">
    <property type="entry name" value="BCDNA.GH03377"/>
    <property type="match status" value="1"/>
</dbReference>
<dbReference type="SUPFAM" id="SSF51735">
    <property type="entry name" value="NAD(P)-binding Rossmann-fold domains"/>
    <property type="match status" value="1"/>
</dbReference>
<dbReference type="Proteomes" id="UP000219453">
    <property type="component" value="Unassembled WGS sequence"/>
</dbReference>
<dbReference type="InterPro" id="IPR004104">
    <property type="entry name" value="Gfo/Idh/MocA-like_OxRdtase_C"/>
</dbReference>